<dbReference type="EMBL" id="FNEM01000018">
    <property type="protein sequence ID" value="SDK07829.1"/>
    <property type="molecule type" value="Genomic_DNA"/>
</dbReference>
<keyword evidence="2" id="KW-1185">Reference proteome</keyword>
<dbReference type="AlphaFoldDB" id="A0A1G8YY73"/>
<organism evidence="1 2">
    <name type="scientific">Ferrimonas sediminum</name>
    <dbReference type="NCBI Taxonomy" id="718193"/>
    <lineage>
        <taxon>Bacteria</taxon>
        <taxon>Pseudomonadati</taxon>
        <taxon>Pseudomonadota</taxon>
        <taxon>Gammaproteobacteria</taxon>
        <taxon>Alteromonadales</taxon>
        <taxon>Ferrimonadaceae</taxon>
        <taxon>Ferrimonas</taxon>
    </lineage>
</organism>
<evidence type="ECO:0000313" key="2">
    <source>
        <dbReference type="Proteomes" id="UP000199527"/>
    </source>
</evidence>
<evidence type="ECO:0008006" key="3">
    <source>
        <dbReference type="Google" id="ProtNLM"/>
    </source>
</evidence>
<dbReference type="Proteomes" id="UP000199527">
    <property type="component" value="Unassembled WGS sequence"/>
</dbReference>
<sequence>MESVMQLPANAMLLLKRIDRQSYQGRTLSLAHTITNPTLLKNVAANLFNASKPIDLMINQQGQLLLRSGGKPLMEGLPGSLAGPLVGKFEMQQEQRKLTLFRAGDSFTLKLLSPTTPQTGDAVFGGQKPPVSQGSLLELLRQQPELKALLPALAQRLGTDSGGEKTLMPSLAQYASPALLKGLFAALGSLPAANGATPIGTLLALWFHLQARKGRPVSESGALSSLSEATKATTSAGIADLFKQMTEFQRQSQLDGDNQILYYAFPYEQERVQRELQLGLARYPEAGDNEFWLLTLRFELSLGNLLVRARYQDDALQMSLVTDSRTLAHRVDEQVETLVHRFQDHGLQTTVPRCQVGDVPDSIAQPAKRMTYGAMGR</sequence>
<protein>
    <recommendedName>
        <fullName evidence="3">Hook-length control protein FliK</fullName>
    </recommendedName>
</protein>
<gene>
    <name evidence="1" type="ORF">SAMN04488540_11877</name>
</gene>
<proteinExistence type="predicted"/>
<reference evidence="2" key="1">
    <citation type="submission" date="2016-10" db="EMBL/GenBank/DDBJ databases">
        <authorList>
            <person name="Varghese N."/>
            <person name="Submissions S."/>
        </authorList>
    </citation>
    <scope>NUCLEOTIDE SEQUENCE [LARGE SCALE GENOMIC DNA]</scope>
    <source>
        <strain evidence="2">DSM 23317</strain>
    </source>
</reference>
<evidence type="ECO:0000313" key="1">
    <source>
        <dbReference type="EMBL" id="SDK07829.1"/>
    </source>
</evidence>
<accession>A0A1G8YY73</accession>
<name>A0A1G8YY73_9GAMM</name>